<feature type="domain" description="Ig-like" evidence="1">
    <location>
        <begin position="100"/>
        <end position="190"/>
    </location>
</feature>
<dbReference type="InterPro" id="IPR013783">
    <property type="entry name" value="Ig-like_fold"/>
</dbReference>
<evidence type="ECO:0000313" key="2">
    <source>
        <dbReference type="Ensembl" id="ENSCCEP00000026693.1"/>
    </source>
</evidence>
<dbReference type="Gene3D" id="2.60.40.10">
    <property type="entry name" value="Immunoglobulins"/>
    <property type="match status" value="5"/>
</dbReference>
<accession>A0A8C0ZKC9</accession>
<feature type="domain" description="Ig-like" evidence="1">
    <location>
        <begin position="3"/>
        <end position="92"/>
    </location>
</feature>
<feature type="domain" description="Ig-like" evidence="1">
    <location>
        <begin position="358"/>
        <end position="442"/>
    </location>
</feature>
<reference evidence="2" key="2">
    <citation type="submission" date="2025-09" db="UniProtKB">
        <authorList>
            <consortium name="Ensembl"/>
        </authorList>
    </citation>
    <scope>IDENTIFICATION</scope>
</reference>
<dbReference type="InterPro" id="IPR003599">
    <property type="entry name" value="Ig_sub"/>
</dbReference>
<evidence type="ECO:0000259" key="1">
    <source>
        <dbReference type="PROSITE" id="PS50835"/>
    </source>
</evidence>
<dbReference type="FunFam" id="2.60.40.10:FF:000022">
    <property type="entry name" value="Cardiac titin"/>
    <property type="match status" value="4"/>
</dbReference>
<dbReference type="SUPFAM" id="SSF48726">
    <property type="entry name" value="Immunoglobulin"/>
    <property type="match status" value="5"/>
</dbReference>
<dbReference type="InterPro" id="IPR036179">
    <property type="entry name" value="Ig-like_dom_sf"/>
</dbReference>
<proteinExistence type="predicted"/>
<feature type="domain" description="Ig-like" evidence="1">
    <location>
        <begin position="195"/>
        <end position="284"/>
    </location>
</feature>
<dbReference type="FunFam" id="2.60.40.10:FF:000218">
    <property type="entry name" value="titin isoform X1"/>
    <property type="match status" value="1"/>
</dbReference>
<dbReference type="PROSITE" id="PS50835">
    <property type="entry name" value="IG_LIKE"/>
    <property type="match status" value="5"/>
</dbReference>
<sequence length="541" mass="59503">GKPAKFVKKVNDLSVEKGKNLILECTYTGTPPISVTWKKNGVKIMHSEKCSITTTDTSAILEISSSKLEDQGQYSCHIENDSGKDSCHGTITILERKLPPSFTRKLRDVHETVGLPVVFDCLIAGSEPIEVSWFKDGVRVKEDYNVHASFVDNVATLQILKTDRSLIGQYTCTAVNAMGTASSSGRLVLTEGKTPPFFDIPLTPVDGIIGESADFECHVSGTQPIRVTWAKDNQEIRTGKNYQISYVDNTAHLTILRVDRGDSGTYTCYASNEVGKDSCTAQLAVKGTEELIHCVYIFSSFSYKGSWTYYCKITLRKLLRCSPRVPIEIFFPTVKYSDSDCKNSWNLCSFFTERKTPPTFTKKLSEAVEETEGNELKLEGRVSGSQPLTVAWYKNNQEVHSSAHCEISFKNNTLLLHIKTVEQSDAGLYTCKVSNEAGSVLKPKKPPVFDQPLQPAAAEEGDTVQLSCHVQGSQPIRIQWLKAGREIRASDRCNFSFANGVAVLELAAVTKSDSGEYVCKASNAAGTDTCKSKVTVKGTVT</sequence>
<dbReference type="Ensembl" id="ENSCCET00000039631.1">
    <property type="protein sequence ID" value="ENSCCEP00000026693.1"/>
    <property type="gene ID" value="ENSCCEG00000023403.1"/>
</dbReference>
<dbReference type="Proteomes" id="UP000694410">
    <property type="component" value="Unplaced"/>
</dbReference>
<dbReference type="SMART" id="SM00409">
    <property type="entry name" value="IG"/>
    <property type="match status" value="5"/>
</dbReference>
<dbReference type="PANTHER" id="PTHR47633">
    <property type="entry name" value="IMMUNOGLOBULIN"/>
    <property type="match status" value="1"/>
</dbReference>
<dbReference type="AlphaFoldDB" id="A0A8C0ZKC9"/>
<evidence type="ECO:0000313" key="3">
    <source>
        <dbReference type="Proteomes" id="UP000694410"/>
    </source>
</evidence>
<protein>
    <recommendedName>
        <fullName evidence="1">Ig-like domain-containing protein</fullName>
    </recommendedName>
</protein>
<feature type="domain" description="Ig-like" evidence="1">
    <location>
        <begin position="446"/>
        <end position="535"/>
    </location>
</feature>
<dbReference type="Pfam" id="PF07679">
    <property type="entry name" value="I-set"/>
    <property type="match status" value="5"/>
</dbReference>
<reference evidence="2" key="1">
    <citation type="submission" date="2025-08" db="UniProtKB">
        <authorList>
            <consortium name="Ensembl"/>
        </authorList>
    </citation>
    <scope>IDENTIFICATION</scope>
</reference>
<dbReference type="InterPro" id="IPR013098">
    <property type="entry name" value="Ig_I-set"/>
</dbReference>
<dbReference type="InterPro" id="IPR007110">
    <property type="entry name" value="Ig-like_dom"/>
</dbReference>
<dbReference type="SMART" id="SM00408">
    <property type="entry name" value="IGc2"/>
    <property type="match status" value="5"/>
</dbReference>
<organism evidence="2 3">
    <name type="scientific">Cyanistes caeruleus</name>
    <name type="common">Eurasian blue tit</name>
    <name type="synonym">Parus caeruleus</name>
    <dbReference type="NCBI Taxonomy" id="156563"/>
    <lineage>
        <taxon>Eukaryota</taxon>
        <taxon>Metazoa</taxon>
        <taxon>Chordata</taxon>
        <taxon>Craniata</taxon>
        <taxon>Vertebrata</taxon>
        <taxon>Euteleostomi</taxon>
        <taxon>Archelosauria</taxon>
        <taxon>Archosauria</taxon>
        <taxon>Dinosauria</taxon>
        <taxon>Saurischia</taxon>
        <taxon>Theropoda</taxon>
        <taxon>Coelurosauria</taxon>
        <taxon>Aves</taxon>
        <taxon>Neognathae</taxon>
        <taxon>Neoaves</taxon>
        <taxon>Telluraves</taxon>
        <taxon>Australaves</taxon>
        <taxon>Passeriformes</taxon>
        <taxon>Paridae</taxon>
        <taxon>Cyanistes</taxon>
    </lineage>
</organism>
<name>A0A8C0ZKC9_CYACU</name>
<keyword evidence="3" id="KW-1185">Reference proteome</keyword>
<dbReference type="CDD" id="cd00096">
    <property type="entry name" value="Ig"/>
    <property type="match status" value="3"/>
</dbReference>
<dbReference type="InterPro" id="IPR003598">
    <property type="entry name" value="Ig_sub2"/>
</dbReference>